<comment type="subcellular location">
    <subcellularLocation>
        <location evidence="1 8">Cell outer membrane</location>
        <topology evidence="1 8">Multi-pass membrane protein</topology>
    </subcellularLocation>
</comment>
<gene>
    <name evidence="13" type="ORF">GS398_13650</name>
</gene>
<evidence type="ECO:0000259" key="12">
    <source>
        <dbReference type="Pfam" id="PF07715"/>
    </source>
</evidence>
<dbReference type="SUPFAM" id="SSF56935">
    <property type="entry name" value="Porins"/>
    <property type="match status" value="1"/>
</dbReference>
<dbReference type="Proteomes" id="UP000451233">
    <property type="component" value="Unassembled WGS sequence"/>
</dbReference>
<dbReference type="InterPro" id="IPR000531">
    <property type="entry name" value="Beta-barrel_TonB"/>
</dbReference>
<evidence type="ECO:0000256" key="10">
    <source>
        <dbReference type="SAM" id="SignalP"/>
    </source>
</evidence>
<evidence type="ECO:0000313" key="13">
    <source>
        <dbReference type="EMBL" id="MXV16353.1"/>
    </source>
</evidence>
<accession>A0A7K1XZG0</accession>
<evidence type="ECO:0000256" key="5">
    <source>
        <dbReference type="ARBA" id="ARBA00023077"/>
    </source>
</evidence>
<keyword evidence="14" id="KW-1185">Reference proteome</keyword>
<keyword evidence="4 8" id="KW-0812">Transmembrane</keyword>
<evidence type="ECO:0000256" key="1">
    <source>
        <dbReference type="ARBA" id="ARBA00004571"/>
    </source>
</evidence>
<protein>
    <submittedName>
        <fullName evidence="13">SusC/RagA family TonB-linked outer membrane protein</fullName>
    </submittedName>
</protein>
<evidence type="ECO:0000256" key="4">
    <source>
        <dbReference type="ARBA" id="ARBA00022692"/>
    </source>
</evidence>
<dbReference type="AlphaFoldDB" id="A0A7K1XZG0"/>
<dbReference type="InterPro" id="IPR037066">
    <property type="entry name" value="Plug_dom_sf"/>
</dbReference>
<keyword evidence="3 8" id="KW-1134">Transmembrane beta strand</keyword>
<reference evidence="13 14" key="1">
    <citation type="submission" date="2019-11" db="EMBL/GenBank/DDBJ databases">
        <title>Pedobacter sp. HMF7056 Genome sequencing and assembly.</title>
        <authorList>
            <person name="Kang H."/>
            <person name="Kim H."/>
            <person name="Joh K."/>
        </authorList>
    </citation>
    <scope>NUCLEOTIDE SEQUENCE [LARGE SCALE GENOMIC DNA]</scope>
    <source>
        <strain evidence="13 14">HMF7056</strain>
    </source>
</reference>
<dbReference type="NCBIfam" id="TIGR04056">
    <property type="entry name" value="OMP_RagA_SusC"/>
    <property type="match status" value="1"/>
</dbReference>
<dbReference type="Gene3D" id="2.40.170.20">
    <property type="entry name" value="TonB-dependent receptor, beta-barrel domain"/>
    <property type="match status" value="1"/>
</dbReference>
<organism evidence="13 14">
    <name type="scientific">Hufsiella ginkgonis</name>
    <dbReference type="NCBI Taxonomy" id="2695274"/>
    <lineage>
        <taxon>Bacteria</taxon>
        <taxon>Pseudomonadati</taxon>
        <taxon>Bacteroidota</taxon>
        <taxon>Sphingobacteriia</taxon>
        <taxon>Sphingobacteriales</taxon>
        <taxon>Sphingobacteriaceae</taxon>
        <taxon>Hufsiella</taxon>
    </lineage>
</organism>
<comment type="caution">
    <text evidence="13">The sequence shown here is derived from an EMBL/GenBank/DDBJ whole genome shotgun (WGS) entry which is preliminary data.</text>
</comment>
<dbReference type="GO" id="GO:0009279">
    <property type="term" value="C:cell outer membrane"/>
    <property type="evidence" value="ECO:0007669"/>
    <property type="project" value="UniProtKB-SubCell"/>
</dbReference>
<dbReference type="Pfam" id="PF13715">
    <property type="entry name" value="CarbopepD_reg_2"/>
    <property type="match status" value="1"/>
</dbReference>
<evidence type="ECO:0000313" key="14">
    <source>
        <dbReference type="Proteomes" id="UP000451233"/>
    </source>
</evidence>
<dbReference type="InterPro" id="IPR012910">
    <property type="entry name" value="Plug_dom"/>
</dbReference>
<feature type="domain" description="TonB-dependent receptor plug" evidence="12">
    <location>
        <begin position="137"/>
        <end position="244"/>
    </location>
</feature>
<feature type="domain" description="TonB-dependent receptor-like beta-barrel" evidence="11">
    <location>
        <begin position="398"/>
        <end position="965"/>
    </location>
</feature>
<evidence type="ECO:0000256" key="2">
    <source>
        <dbReference type="ARBA" id="ARBA00022448"/>
    </source>
</evidence>
<sequence>MKINLFKISGLAVLCAIQSQAYATGLGVLGSESGTNHFKMALKRKPITGTVRDEAGAALPGVNVKVKGTTKVAVTDASGKFTIDANEGDVLEFSFIGYTLKTAAVRGDAAISLSMEPAASELNEIKVVAVGYGNLAQREVTSAVAVVDSAQFRQSGSRNPLDLLIGKVAGLQISRTGGTNPNSGVSVQLRGVTSLSGTTTPLFIVDGIPGGNLDLLQQDDIESFSVLKDGSGAAIYGTRANAGVIIITTKKGKSGDPRFDYNSYVRTEKLYQRPDFMTAEEFVDKIKNFGYATPGADFGGRFDHYKDFIGGGNVSHNHNFAVSGGASKTSFRASLNYRDLQGYLRENDRKEYGLRLSLTTRGFQDRLSGQFNIGSNYNRANLLGGSGGIENVLTKNPTESHYNPDGSFFVPVISSPTNELARLKQETNNRNQLTNSADAKFDLKLIEGMTLSAFGAVVRNAYVNSEYRLRASQNSVQNTTVPNGGYAARGTVLDQNFNFEPTLNYTKAVGANHRLTGLAGYSFRYEVSENFSANNRGYINDLFRDNNMGSVPITTNNTGISSGKSDNTLVAYFGRVNYAWNDKVFLTASVRREGSSRFGANNKYATFPAASAAWNISDESFMSNVKFVNNLKLRVGYGETGNSGFENYASLVLLGTGNIYRYPDGSFNQTYGPTRNPNPNLKWERKQETNIGADFSLFNSRLSGSLDVYKRLTKDLLDTYTSPQPPFIVSSIYTNVGTISAKGVELALNFKAVNKGSFRYDIDFTGNTTKNVLDSYSNDEYKRDMRTFGGIGGFGALGDAIRTYEGRRIGEFWGKKFAGFDAAGKWLFYNRAGEKVPNASINNSVFRDQTDLQVIGNAIPKYYLSMGHNFTYKGFDLRAFFRSQLDYQILNTLAISYGNRNGVSSNLLRSAFTKYLEIKDTYMYSDYYVEEGSFLKLDEATLGYTFKLKTKYVRNLRTYVTGQNLFLITGYTGNDPDIISTTGLGPGIDTRSPYPITRQFLFGVNFGF</sequence>
<keyword evidence="10" id="KW-0732">Signal</keyword>
<dbReference type="Gene3D" id="2.170.130.10">
    <property type="entry name" value="TonB-dependent receptor, plug domain"/>
    <property type="match status" value="1"/>
</dbReference>
<dbReference type="InterPro" id="IPR023997">
    <property type="entry name" value="TonB-dep_OMP_SusC/RagA_CS"/>
</dbReference>
<keyword evidence="6 8" id="KW-0472">Membrane</keyword>
<comment type="similarity">
    <text evidence="8 9">Belongs to the TonB-dependent receptor family.</text>
</comment>
<evidence type="ECO:0000259" key="11">
    <source>
        <dbReference type="Pfam" id="PF00593"/>
    </source>
</evidence>
<evidence type="ECO:0000256" key="7">
    <source>
        <dbReference type="ARBA" id="ARBA00023237"/>
    </source>
</evidence>
<evidence type="ECO:0000256" key="6">
    <source>
        <dbReference type="ARBA" id="ARBA00023136"/>
    </source>
</evidence>
<dbReference type="InterPro" id="IPR039426">
    <property type="entry name" value="TonB-dep_rcpt-like"/>
</dbReference>
<evidence type="ECO:0000256" key="8">
    <source>
        <dbReference type="PROSITE-ProRule" id="PRU01360"/>
    </source>
</evidence>
<dbReference type="Gene3D" id="2.60.40.1120">
    <property type="entry name" value="Carboxypeptidase-like, regulatory domain"/>
    <property type="match status" value="1"/>
</dbReference>
<dbReference type="Pfam" id="PF07715">
    <property type="entry name" value="Plug"/>
    <property type="match status" value="1"/>
</dbReference>
<proteinExistence type="inferred from homology"/>
<keyword evidence="2 8" id="KW-0813">Transport</keyword>
<dbReference type="EMBL" id="WVHS01000003">
    <property type="protein sequence ID" value="MXV16353.1"/>
    <property type="molecule type" value="Genomic_DNA"/>
</dbReference>
<keyword evidence="7 8" id="KW-0998">Cell outer membrane</keyword>
<name>A0A7K1XZG0_9SPHI</name>
<dbReference type="RefSeq" id="WP_160907357.1">
    <property type="nucleotide sequence ID" value="NZ_WVHS01000003.1"/>
</dbReference>
<keyword evidence="5 9" id="KW-0798">TonB box</keyword>
<dbReference type="PROSITE" id="PS52016">
    <property type="entry name" value="TONB_DEPENDENT_REC_3"/>
    <property type="match status" value="1"/>
</dbReference>
<dbReference type="InterPro" id="IPR023996">
    <property type="entry name" value="TonB-dep_OMP_SusC/RagA"/>
</dbReference>
<dbReference type="Pfam" id="PF00593">
    <property type="entry name" value="TonB_dep_Rec_b-barrel"/>
    <property type="match status" value="1"/>
</dbReference>
<evidence type="ECO:0000256" key="9">
    <source>
        <dbReference type="RuleBase" id="RU003357"/>
    </source>
</evidence>
<feature type="chain" id="PRO_5029911342" evidence="10">
    <location>
        <begin position="24"/>
        <end position="1008"/>
    </location>
</feature>
<dbReference type="InterPro" id="IPR008969">
    <property type="entry name" value="CarboxyPept-like_regulatory"/>
</dbReference>
<dbReference type="SUPFAM" id="SSF49464">
    <property type="entry name" value="Carboxypeptidase regulatory domain-like"/>
    <property type="match status" value="1"/>
</dbReference>
<evidence type="ECO:0000256" key="3">
    <source>
        <dbReference type="ARBA" id="ARBA00022452"/>
    </source>
</evidence>
<dbReference type="InterPro" id="IPR036942">
    <property type="entry name" value="Beta-barrel_TonB_sf"/>
</dbReference>
<dbReference type="NCBIfam" id="TIGR04057">
    <property type="entry name" value="SusC_RagA_signa"/>
    <property type="match status" value="1"/>
</dbReference>
<feature type="signal peptide" evidence="10">
    <location>
        <begin position="1"/>
        <end position="23"/>
    </location>
</feature>